<evidence type="ECO:0000313" key="7">
    <source>
        <dbReference type="EMBL" id="MPA42440.1"/>
    </source>
</evidence>
<dbReference type="GO" id="GO:0051539">
    <property type="term" value="F:4 iron, 4 sulfur cluster binding"/>
    <property type="evidence" value="ECO:0007669"/>
    <property type="project" value="TreeGrafter"/>
</dbReference>
<dbReference type="CDD" id="cd02037">
    <property type="entry name" value="Mrp_NBP35"/>
    <property type="match status" value="1"/>
</dbReference>
<dbReference type="EMBL" id="GHES01011881">
    <property type="protein sequence ID" value="MPA42440.1"/>
    <property type="molecule type" value="Transcribed_RNA"/>
</dbReference>
<keyword evidence="3" id="KW-0067">ATP-binding</keyword>
<proteinExistence type="inferred from homology"/>
<dbReference type="PANTHER" id="PTHR42961">
    <property type="entry name" value="IRON-SULFUR PROTEIN NUBPL"/>
    <property type="match status" value="1"/>
</dbReference>
<dbReference type="InterPro" id="IPR033756">
    <property type="entry name" value="YlxH/NBP35"/>
</dbReference>
<keyword evidence="1" id="KW-0479">Metal-binding</keyword>
<dbReference type="InterPro" id="IPR019591">
    <property type="entry name" value="Mrp/NBP35_ATP-bd"/>
</dbReference>
<dbReference type="PANTHER" id="PTHR42961:SF2">
    <property type="entry name" value="IRON-SULFUR PROTEIN NUBPL"/>
    <property type="match status" value="1"/>
</dbReference>
<evidence type="ECO:0000256" key="2">
    <source>
        <dbReference type="ARBA" id="ARBA00022741"/>
    </source>
</evidence>
<dbReference type="Pfam" id="PF10609">
    <property type="entry name" value="ParA"/>
    <property type="match status" value="1"/>
</dbReference>
<dbReference type="GO" id="GO:0005739">
    <property type="term" value="C:mitochondrion"/>
    <property type="evidence" value="ECO:0007669"/>
    <property type="project" value="TreeGrafter"/>
</dbReference>
<sequence>MRWLRPSTRVEAARGCAQLSGTTLQIDGVKDVIAVASGRAGSGGSTTAVNLAVALANVCKLKVGLLDADAFGPFIPSMMKLDGKPEMSQGDLKIVPTENYGIKCMSMGYFVKKDAPYEWRVPMVMNAFEKMASKVDWGGLDILVMDMPPGTGYAQKSIAQRLQLSGALFISNPQDAELIRRGVDTFRNVEIPILGIIENKSCFKCPHCAEPWFIFGKGEVHKKTEDMRLDYLGDIPIEVEIRSTDKGIPVVISAPDSLVSKIYGDMAQKVVGKLKKLTEEELYPDFSPTNSAAYTRHSSYTMVDGPL</sequence>
<dbReference type="GO" id="GO:0140663">
    <property type="term" value="F:ATP-dependent FeS chaperone activity"/>
    <property type="evidence" value="ECO:0007669"/>
    <property type="project" value="InterPro"/>
</dbReference>
<accession>A0A5B6ZE53</accession>
<protein>
    <recommendedName>
        <fullName evidence="8">Iron-sulfur protein NUBPL</fullName>
    </recommendedName>
</protein>
<dbReference type="GO" id="GO:0032981">
    <property type="term" value="P:mitochondrial respiratory chain complex I assembly"/>
    <property type="evidence" value="ECO:0007669"/>
    <property type="project" value="TreeGrafter"/>
</dbReference>
<reference evidence="7" key="1">
    <citation type="submission" date="2019-08" db="EMBL/GenBank/DDBJ databases">
        <title>Reference gene set and small RNA set construction with multiple tissues from Davidia involucrata Baill.</title>
        <authorList>
            <person name="Yang H."/>
            <person name="Zhou C."/>
            <person name="Li G."/>
            <person name="Wang J."/>
            <person name="Gao P."/>
            <person name="Wang M."/>
            <person name="Wang R."/>
            <person name="Zhao Y."/>
        </authorList>
    </citation>
    <scope>NUCLEOTIDE SEQUENCE</scope>
    <source>
        <tissue evidence="7">Mixed with DoveR01_LX</tissue>
    </source>
</reference>
<evidence type="ECO:0000256" key="5">
    <source>
        <dbReference type="ARBA" id="ARBA00023014"/>
    </source>
</evidence>
<dbReference type="InterPro" id="IPR044304">
    <property type="entry name" value="NUBPL-like"/>
</dbReference>
<gene>
    <name evidence="7" type="ORF">Din_011881</name>
</gene>
<dbReference type="Gene3D" id="3.40.50.300">
    <property type="entry name" value="P-loop containing nucleotide triphosphate hydrolases"/>
    <property type="match status" value="1"/>
</dbReference>
<evidence type="ECO:0008006" key="8">
    <source>
        <dbReference type="Google" id="ProtNLM"/>
    </source>
</evidence>
<dbReference type="HAMAP" id="MF_02040">
    <property type="entry name" value="Mrp_NBP35"/>
    <property type="match status" value="1"/>
</dbReference>
<dbReference type="GO" id="GO:0016226">
    <property type="term" value="P:iron-sulfur cluster assembly"/>
    <property type="evidence" value="ECO:0007669"/>
    <property type="project" value="InterPro"/>
</dbReference>
<evidence type="ECO:0000256" key="4">
    <source>
        <dbReference type="ARBA" id="ARBA00023004"/>
    </source>
</evidence>
<dbReference type="SUPFAM" id="SSF52540">
    <property type="entry name" value="P-loop containing nucleoside triphosphate hydrolases"/>
    <property type="match status" value="1"/>
</dbReference>
<dbReference type="InterPro" id="IPR027417">
    <property type="entry name" value="P-loop_NTPase"/>
</dbReference>
<keyword evidence="5" id="KW-0411">Iron-sulfur</keyword>
<keyword evidence="4" id="KW-0408">Iron</keyword>
<comment type="similarity">
    <text evidence="6">Belongs to the Mrp/NBP35 ATP-binding proteins family.</text>
</comment>
<evidence type="ECO:0000256" key="3">
    <source>
        <dbReference type="ARBA" id="ARBA00022840"/>
    </source>
</evidence>
<name>A0A5B6ZE53_DAVIN</name>
<keyword evidence="2" id="KW-0547">Nucleotide-binding</keyword>
<dbReference type="AlphaFoldDB" id="A0A5B6ZE53"/>
<evidence type="ECO:0000256" key="6">
    <source>
        <dbReference type="ARBA" id="ARBA00024036"/>
    </source>
</evidence>
<organism evidence="7">
    <name type="scientific">Davidia involucrata</name>
    <name type="common">Dove tree</name>
    <dbReference type="NCBI Taxonomy" id="16924"/>
    <lineage>
        <taxon>Eukaryota</taxon>
        <taxon>Viridiplantae</taxon>
        <taxon>Streptophyta</taxon>
        <taxon>Embryophyta</taxon>
        <taxon>Tracheophyta</taxon>
        <taxon>Spermatophyta</taxon>
        <taxon>Magnoliopsida</taxon>
        <taxon>eudicotyledons</taxon>
        <taxon>Gunneridae</taxon>
        <taxon>Pentapetalae</taxon>
        <taxon>asterids</taxon>
        <taxon>Cornales</taxon>
        <taxon>Nyssaceae</taxon>
        <taxon>Davidia</taxon>
    </lineage>
</organism>
<dbReference type="GO" id="GO:0046872">
    <property type="term" value="F:metal ion binding"/>
    <property type="evidence" value="ECO:0007669"/>
    <property type="project" value="UniProtKB-KW"/>
</dbReference>
<evidence type="ECO:0000256" key="1">
    <source>
        <dbReference type="ARBA" id="ARBA00022723"/>
    </source>
</evidence>
<dbReference type="GO" id="GO:0005524">
    <property type="term" value="F:ATP binding"/>
    <property type="evidence" value="ECO:0007669"/>
    <property type="project" value="UniProtKB-KW"/>
</dbReference>